<evidence type="ECO:0000313" key="2">
    <source>
        <dbReference type="EMBL" id="MCT8504016.1"/>
    </source>
</evidence>
<reference evidence="2" key="2">
    <citation type="journal article" date="2022" name="Syst. Appl. Microbiol.">
        <title>Chromohalobacter moromii sp. nov., a moderately halophilic bacterium isolated from lupine-based moromi fermentation.</title>
        <authorList>
            <person name="Lulf R.H."/>
            <person name="Hilgarth M."/>
            <person name="Ehrmann M.A."/>
        </authorList>
    </citation>
    <scope>NUCLEOTIDE SEQUENCE</scope>
    <source>
        <strain evidence="2">TMW 2.2304</strain>
    </source>
</reference>
<comment type="caution">
    <text evidence="2">The sequence shown here is derived from an EMBL/GenBank/DDBJ whole genome shotgun (WGS) entry which is preliminary data.</text>
</comment>
<proteinExistence type="predicted"/>
<dbReference type="EMBL" id="JAHXDE010000001">
    <property type="protein sequence ID" value="MCT8504016.1"/>
    <property type="molecule type" value="Genomic_DNA"/>
</dbReference>
<keyword evidence="3" id="KW-1185">Reference proteome</keyword>
<protein>
    <submittedName>
        <fullName evidence="2">Uncharacterized protein</fullName>
    </submittedName>
</protein>
<dbReference type="RefSeq" id="WP_247639468.1">
    <property type="nucleotide sequence ID" value="NZ_JAHXCZ010000001.1"/>
</dbReference>
<dbReference type="Proteomes" id="UP001145353">
    <property type="component" value="Unassembled WGS sequence"/>
</dbReference>
<feature type="region of interest" description="Disordered" evidence="1">
    <location>
        <begin position="1"/>
        <end position="25"/>
    </location>
</feature>
<name>A0A9X2WZR0_9GAMM</name>
<sequence length="75" mass="8437">MPAWPWEPIQFDTRPPLAAGGGQQSVDNSVNIGDIYVQSTPGMDERQLAQYVQRALAKAQREHDARRRSSMRGLE</sequence>
<dbReference type="AlphaFoldDB" id="A0A9X2WZR0"/>
<evidence type="ECO:0000313" key="3">
    <source>
        <dbReference type="Proteomes" id="UP001145353"/>
    </source>
</evidence>
<evidence type="ECO:0000256" key="1">
    <source>
        <dbReference type="SAM" id="MobiDB-lite"/>
    </source>
</evidence>
<reference evidence="2" key="1">
    <citation type="submission" date="2021-07" db="EMBL/GenBank/DDBJ databases">
        <authorList>
            <person name="Luelf R.H."/>
        </authorList>
    </citation>
    <scope>NUCLEOTIDE SEQUENCE</scope>
    <source>
        <strain evidence="2">TMW 2.2304</strain>
    </source>
</reference>
<gene>
    <name evidence="2" type="ORF">KZO87_01315</name>
</gene>
<accession>A0A9X2WZR0</accession>
<organism evidence="2 3">
    <name type="scientific">Chromohalobacter moromii</name>
    <dbReference type="NCBI Taxonomy" id="2860329"/>
    <lineage>
        <taxon>Bacteria</taxon>
        <taxon>Pseudomonadati</taxon>
        <taxon>Pseudomonadota</taxon>
        <taxon>Gammaproteobacteria</taxon>
        <taxon>Oceanospirillales</taxon>
        <taxon>Halomonadaceae</taxon>
        <taxon>Chromohalobacter</taxon>
    </lineage>
</organism>